<reference evidence="2 3" key="1">
    <citation type="submission" date="2019-06" db="EMBL/GenBank/DDBJ databases">
        <title>Genome sequence of Rhodobacteraceae bacterium D4M1.</title>
        <authorList>
            <person name="Cao J."/>
        </authorList>
    </citation>
    <scope>NUCLEOTIDE SEQUENCE [LARGE SCALE GENOMIC DNA]</scope>
    <source>
        <strain evidence="2 3">D4M1</strain>
    </source>
</reference>
<dbReference type="EMBL" id="CP040818">
    <property type="protein sequence ID" value="QDL93637.1"/>
    <property type="molecule type" value="Genomic_DNA"/>
</dbReference>
<dbReference type="Proteomes" id="UP000305888">
    <property type="component" value="Chromosome"/>
</dbReference>
<feature type="domain" description="Anti-sigma factor NepR" evidence="1">
    <location>
        <begin position="18"/>
        <end position="51"/>
    </location>
</feature>
<keyword evidence="3" id="KW-1185">Reference proteome</keyword>
<protein>
    <recommendedName>
        <fullName evidence="1">Anti-sigma factor NepR domain-containing protein</fullName>
    </recommendedName>
</protein>
<sequence length="60" mass="6728">MVRKDLSAADPGRDAIDRQIEENLRKVYNEAVSEALPDRFTDLLAQLKAGEPKGKSDDDR</sequence>
<dbReference type="Pfam" id="PF18557">
    <property type="entry name" value="NepR"/>
    <property type="match status" value="1"/>
</dbReference>
<dbReference type="InterPro" id="IPR041649">
    <property type="entry name" value="NepR"/>
</dbReference>
<dbReference type="KEGG" id="ppru:FDP22_08005"/>
<evidence type="ECO:0000259" key="1">
    <source>
        <dbReference type="Pfam" id="PF18557"/>
    </source>
</evidence>
<name>A0A5B8FIU4_9RHOB</name>
<gene>
    <name evidence="2" type="ORF">FDP22_08005</name>
</gene>
<accession>A0A5B8FIU4</accession>
<organism evidence="2 3">
    <name type="scientific">Paroceanicella profunda</name>
    <dbReference type="NCBI Taxonomy" id="2579971"/>
    <lineage>
        <taxon>Bacteria</taxon>
        <taxon>Pseudomonadati</taxon>
        <taxon>Pseudomonadota</taxon>
        <taxon>Alphaproteobacteria</taxon>
        <taxon>Rhodobacterales</taxon>
        <taxon>Paracoccaceae</taxon>
        <taxon>Paroceanicella</taxon>
    </lineage>
</organism>
<dbReference type="AlphaFoldDB" id="A0A5B8FIU4"/>
<dbReference type="OrthoDB" id="7875342at2"/>
<proteinExistence type="predicted"/>
<evidence type="ECO:0000313" key="2">
    <source>
        <dbReference type="EMBL" id="QDL93637.1"/>
    </source>
</evidence>
<evidence type="ECO:0000313" key="3">
    <source>
        <dbReference type="Proteomes" id="UP000305888"/>
    </source>
</evidence>